<dbReference type="EC" id="3.1.3.7" evidence="6"/>
<dbReference type="PANTHER" id="PTHR43028">
    <property type="entry name" value="3'(2'),5'-BISPHOSPHATE NUCLEOTIDASE 1"/>
    <property type="match status" value="1"/>
</dbReference>
<feature type="binding site" evidence="6">
    <location>
        <position position="68"/>
    </location>
    <ligand>
        <name>Mg(2+)</name>
        <dbReference type="ChEBI" id="CHEBI:18420"/>
        <label>1</label>
    </ligand>
</feature>
<organism evidence="8 9">
    <name type="scientific">Gallibacterium genomosp. 2</name>
    <dbReference type="NCBI Taxonomy" id="155517"/>
    <lineage>
        <taxon>Bacteria</taxon>
        <taxon>Pseudomonadati</taxon>
        <taxon>Pseudomonadota</taxon>
        <taxon>Gammaproteobacteria</taxon>
        <taxon>Pasteurellales</taxon>
        <taxon>Pasteurellaceae</taxon>
        <taxon>Gallibacterium</taxon>
    </lineage>
</organism>
<evidence type="ECO:0000256" key="3">
    <source>
        <dbReference type="ARBA" id="ARBA00022519"/>
    </source>
</evidence>
<dbReference type="EMBL" id="JPXY01000059">
    <property type="protein sequence ID" value="KGQ30029.1"/>
    <property type="molecule type" value="Genomic_DNA"/>
</dbReference>
<dbReference type="InterPro" id="IPR006240">
    <property type="entry name" value="CysQ"/>
</dbReference>
<dbReference type="RefSeq" id="WP_039136955.1">
    <property type="nucleotide sequence ID" value="NZ_JPXY01000059.1"/>
</dbReference>
<feature type="binding site" evidence="6">
    <location>
        <position position="90"/>
    </location>
    <ligand>
        <name>Mg(2+)</name>
        <dbReference type="ChEBI" id="CHEBI:18420"/>
        <label>1</label>
    </ligand>
</feature>
<comment type="caution">
    <text evidence="8">The sequence shown here is derived from an EMBL/GenBank/DDBJ whole genome shotgun (WGS) entry which is preliminary data.</text>
</comment>
<evidence type="ECO:0000256" key="1">
    <source>
        <dbReference type="ARBA" id="ARBA00005289"/>
    </source>
</evidence>
<dbReference type="InterPro" id="IPR000760">
    <property type="entry name" value="Inositol_monophosphatase-like"/>
</dbReference>
<accession>A0A0A2XXP0</accession>
<reference evidence="8 9" key="1">
    <citation type="submission" date="2014-08" db="EMBL/GenBank/DDBJ databases">
        <title>Chaperone-usher fimbriae in a diverse selection of Gallibacterium genomes.</title>
        <authorList>
            <person name="Kudirkiene E."/>
            <person name="Bager R.J."/>
            <person name="Johnson T.J."/>
            <person name="Bojesen A.M."/>
        </authorList>
    </citation>
    <scope>NUCLEOTIDE SEQUENCE [LARGE SCALE GENOMIC DNA]</scope>
    <source>
        <strain evidence="8 9">CCM5976</strain>
    </source>
</reference>
<evidence type="ECO:0000313" key="9">
    <source>
        <dbReference type="Proteomes" id="UP000030418"/>
    </source>
</evidence>
<keyword evidence="3 6" id="KW-0997">Cell inner membrane</keyword>
<dbReference type="GO" id="GO:0050427">
    <property type="term" value="P:3'-phosphoadenosine 5'-phosphosulfate metabolic process"/>
    <property type="evidence" value="ECO:0007669"/>
    <property type="project" value="TreeGrafter"/>
</dbReference>
<dbReference type="GO" id="GO:0000287">
    <property type="term" value="F:magnesium ion binding"/>
    <property type="evidence" value="ECO:0007669"/>
    <property type="project" value="UniProtKB-UniRule"/>
</dbReference>
<feature type="binding site" evidence="6">
    <location>
        <position position="91"/>
    </location>
    <ligand>
        <name>Mg(2+)</name>
        <dbReference type="ChEBI" id="CHEBI:18420"/>
        <label>2</label>
    </ligand>
</feature>
<feature type="binding site" evidence="7">
    <location>
        <position position="88"/>
    </location>
    <ligand>
        <name>Mg(2+)</name>
        <dbReference type="ChEBI" id="CHEBI:18420"/>
        <label>1</label>
        <note>catalytic</note>
    </ligand>
</feature>
<dbReference type="InterPro" id="IPR050725">
    <property type="entry name" value="CysQ/Inositol_MonoPase"/>
</dbReference>
<dbReference type="Gene3D" id="3.40.190.80">
    <property type="match status" value="1"/>
</dbReference>
<sequence>MKTLTTLLEQALTIAYQAGEQLTAFYHQNVHIKIKADQTPVTEADIAVSRFLVKALSELEPTIPVLSEENCAIPLADRQQWQRYWLIDPLDGTQQFIDRTDQFSVLIALVENHQPVIGIIHAPVLAQTFYAVKGEGAFFVENGQKTGLLYQKQFDREQPIKIAVGRSANQQKMLSLLNPAFQYQFITYGSSGLKSTLVARQQCDCYIRLGDTGEWDTAAAQVILQESGGDIFTIQHQPLSYNRRETFVNPHFIAVGSRNWDWHKILL</sequence>
<dbReference type="PANTHER" id="PTHR43028:SF7">
    <property type="entry name" value="3'(2'),5'-BISPHOSPHATE NUCLEOTIDASE CYSQ"/>
    <property type="match status" value="1"/>
</dbReference>
<keyword evidence="2 6" id="KW-1003">Cell membrane</keyword>
<dbReference type="CDD" id="cd01638">
    <property type="entry name" value="CysQ"/>
    <property type="match status" value="1"/>
</dbReference>
<feature type="binding site" evidence="6">
    <location>
        <begin position="90"/>
        <end position="93"/>
    </location>
    <ligand>
        <name>substrate</name>
    </ligand>
</feature>
<protein>
    <recommendedName>
        <fullName evidence="6">3'(2'),5'-bisphosphate nucleotidase CysQ</fullName>
        <ecNumber evidence="6">3.1.3.7</ecNumber>
    </recommendedName>
    <alternativeName>
        <fullName evidence="6">3'(2'),5-bisphosphonucleoside 3'(2')-phosphohydrolase</fullName>
    </alternativeName>
    <alternativeName>
        <fullName evidence="6">3'-phosphoadenosine 5'-phosphate phosphatase</fullName>
        <shortName evidence="6">PAP phosphatase</shortName>
    </alternativeName>
</protein>
<keyword evidence="5 6" id="KW-0472">Membrane</keyword>
<dbReference type="GO" id="GO:0046854">
    <property type="term" value="P:phosphatidylinositol phosphate biosynthetic process"/>
    <property type="evidence" value="ECO:0007669"/>
    <property type="project" value="InterPro"/>
</dbReference>
<comment type="catalytic activity">
    <reaction evidence="6">
        <text>adenosine 3',5'-bisphosphate + H2O = AMP + phosphate</text>
        <dbReference type="Rhea" id="RHEA:10040"/>
        <dbReference type="ChEBI" id="CHEBI:15377"/>
        <dbReference type="ChEBI" id="CHEBI:43474"/>
        <dbReference type="ChEBI" id="CHEBI:58343"/>
        <dbReference type="ChEBI" id="CHEBI:456215"/>
        <dbReference type="EC" id="3.1.3.7"/>
    </reaction>
</comment>
<comment type="subcellular location">
    <subcellularLocation>
        <location evidence="6">Cell inner membrane</location>
        <topology evidence="6">Peripheral membrane protein</topology>
        <orientation evidence="6">Cytoplasmic side</orientation>
    </subcellularLocation>
</comment>
<keyword evidence="9" id="KW-1185">Reference proteome</keyword>
<feature type="binding site" evidence="6">
    <location>
        <position position="88"/>
    </location>
    <ligand>
        <name>Mg(2+)</name>
        <dbReference type="ChEBI" id="CHEBI:18420"/>
        <label>1</label>
    </ligand>
</feature>
<keyword evidence="6 7" id="KW-0479">Metal-binding</keyword>
<dbReference type="GO" id="GO:0000103">
    <property type="term" value="P:sulfate assimilation"/>
    <property type="evidence" value="ECO:0007669"/>
    <property type="project" value="TreeGrafter"/>
</dbReference>
<feature type="binding site" evidence="7">
    <location>
        <position position="68"/>
    </location>
    <ligand>
        <name>Mg(2+)</name>
        <dbReference type="ChEBI" id="CHEBI:18420"/>
        <label>1</label>
        <note>catalytic</note>
    </ligand>
</feature>
<feature type="binding site" evidence="7">
    <location>
        <position position="90"/>
    </location>
    <ligand>
        <name>Mg(2+)</name>
        <dbReference type="ChEBI" id="CHEBI:18420"/>
        <label>2</label>
    </ligand>
</feature>
<feature type="binding site" evidence="6">
    <location>
        <position position="88"/>
    </location>
    <ligand>
        <name>Mg(2+)</name>
        <dbReference type="ChEBI" id="CHEBI:18420"/>
        <label>2</label>
    </ligand>
</feature>
<feature type="binding site" evidence="6">
    <location>
        <position position="68"/>
    </location>
    <ligand>
        <name>substrate</name>
    </ligand>
</feature>
<comment type="similarity">
    <text evidence="1 6">Belongs to the inositol monophosphatase superfamily. CysQ family.</text>
</comment>
<feature type="binding site" evidence="7">
    <location>
        <position position="216"/>
    </location>
    <ligand>
        <name>Mg(2+)</name>
        <dbReference type="ChEBI" id="CHEBI:18420"/>
        <label>1</label>
        <note>catalytic</note>
    </ligand>
</feature>
<dbReference type="HAMAP" id="MF_02095">
    <property type="entry name" value="CysQ"/>
    <property type="match status" value="1"/>
</dbReference>
<feature type="binding site" evidence="6">
    <location>
        <position position="216"/>
    </location>
    <ligand>
        <name>Mg(2+)</name>
        <dbReference type="ChEBI" id="CHEBI:18420"/>
        <label>2</label>
    </ligand>
</feature>
<dbReference type="PROSITE" id="PS00630">
    <property type="entry name" value="IMP_2"/>
    <property type="match status" value="1"/>
</dbReference>
<name>A0A0A2XXP0_9PAST</name>
<dbReference type="NCBIfam" id="TIGR01331">
    <property type="entry name" value="bisphos_cysQ"/>
    <property type="match status" value="1"/>
</dbReference>
<dbReference type="Proteomes" id="UP000030418">
    <property type="component" value="Unassembled WGS sequence"/>
</dbReference>
<gene>
    <name evidence="6" type="primary">cysQ</name>
    <name evidence="8" type="ORF">P375_11100</name>
</gene>
<comment type="cofactor">
    <cofactor evidence="6 7">
        <name>Mg(2+)</name>
        <dbReference type="ChEBI" id="CHEBI:18420"/>
    </cofactor>
</comment>
<evidence type="ECO:0000256" key="7">
    <source>
        <dbReference type="PIRSR" id="PIRSR600760-2"/>
    </source>
</evidence>
<dbReference type="GO" id="GO:0008441">
    <property type="term" value="F:3'(2'),5'-bisphosphate nucleotidase activity"/>
    <property type="evidence" value="ECO:0007669"/>
    <property type="project" value="UniProtKB-UniRule"/>
</dbReference>
<feature type="binding site" evidence="6">
    <location>
        <position position="216"/>
    </location>
    <ligand>
        <name>substrate</name>
    </ligand>
</feature>
<feature type="binding site" evidence="7">
    <location>
        <position position="91"/>
    </location>
    <ligand>
        <name>Mg(2+)</name>
        <dbReference type="ChEBI" id="CHEBI:18420"/>
        <label>1</label>
        <note>catalytic</note>
    </ligand>
</feature>
<evidence type="ECO:0000256" key="6">
    <source>
        <dbReference type="HAMAP-Rule" id="MF_02095"/>
    </source>
</evidence>
<evidence type="ECO:0000313" key="8">
    <source>
        <dbReference type="EMBL" id="KGQ30029.1"/>
    </source>
</evidence>
<proteinExistence type="inferred from homology"/>
<evidence type="ECO:0000256" key="4">
    <source>
        <dbReference type="ARBA" id="ARBA00022801"/>
    </source>
</evidence>
<dbReference type="AlphaFoldDB" id="A0A0A2XXP0"/>
<comment type="function">
    <text evidence="6">Converts adenosine-3',5'-bisphosphate (PAP) to AMP.</text>
</comment>
<dbReference type="Gene3D" id="3.30.540.10">
    <property type="entry name" value="Fructose-1,6-Bisphosphatase, subunit A, domain 1"/>
    <property type="match status" value="1"/>
</dbReference>
<dbReference type="GO" id="GO:0005886">
    <property type="term" value="C:plasma membrane"/>
    <property type="evidence" value="ECO:0007669"/>
    <property type="project" value="UniProtKB-SubCell"/>
</dbReference>
<dbReference type="InterPro" id="IPR020550">
    <property type="entry name" value="Inositol_monophosphatase_CS"/>
</dbReference>
<keyword evidence="6 7" id="KW-0460">Magnesium</keyword>
<evidence type="ECO:0000256" key="2">
    <source>
        <dbReference type="ARBA" id="ARBA00022475"/>
    </source>
</evidence>
<dbReference type="Pfam" id="PF00459">
    <property type="entry name" value="Inositol_P"/>
    <property type="match status" value="1"/>
</dbReference>
<evidence type="ECO:0000256" key="5">
    <source>
        <dbReference type="ARBA" id="ARBA00023136"/>
    </source>
</evidence>
<keyword evidence="4 6" id="KW-0378">Hydrolase</keyword>
<dbReference type="SUPFAM" id="SSF56655">
    <property type="entry name" value="Carbohydrate phosphatase"/>
    <property type="match status" value="1"/>
</dbReference>